<dbReference type="CDD" id="cd07062">
    <property type="entry name" value="Peptidase_S66_mccF_like"/>
    <property type="match status" value="1"/>
</dbReference>
<name>A0ABY0GQG5_9PEZI</name>
<dbReference type="Proteomes" id="UP000294003">
    <property type="component" value="Unassembled WGS sequence"/>
</dbReference>
<protein>
    <submittedName>
        <fullName evidence="6">Uncharacterized protein</fullName>
    </submittedName>
</protein>
<feature type="signal peptide" evidence="3">
    <location>
        <begin position="1"/>
        <end position="19"/>
    </location>
</feature>
<evidence type="ECO:0000313" key="7">
    <source>
        <dbReference type="Proteomes" id="UP000294003"/>
    </source>
</evidence>
<dbReference type="Pfam" id="PF17676">
    <property type="entry name" value="Peptidase_S66C"/>
    <property type="match status" value="1"/>
</dbReference>
<accession>A0ABY0GQG5</accession>
<feature type="domain" description="LD-carboxypeptidase N-terminal" evidence="4">
    <location>
        <begin position="114"/>
        <end position="235"/>
    </location>
</feature>
<evidence type="ECO:0000313" key="6">
    <source>
        <dbReference type="EMBL" id="RYO73933.1"/>
    </source>
</evidence>
<comment type="similarity">
    <text evidence="1">Belongs to the peptidase S66 family.</text>
</comment>
<dbReference type="SUPFAM" id="SSF141986">
    <property type="entry name" value="LD-carboxypeptidase A C-terminal domain-like"/>
    <property type="match status" value="1"/>
</dbReference>
<reference evidence="6 7" key="1">
    <citation type="submission" date="2018-06" db="EMBL/GenBank/DDBJ databases">
        <title>Complete Genomes of Monosporascus.</title>
        <authorList>
            <person name="Robinson A.J."/>
            <person name="Natvig D.O."/>
        </authorList>
    </citation>
    <scope>NUCLEOTIDE SEQUENCE [LARGE SCALE GENOMIC DNA]</scope>
    <source>
        <strain evidence="6 7">CBS 609.92</strain>
    </source>
</reference>
<evidence type="ECO:0000259" key="5">
    <source>
        <dbReference type="Pfam" id="PF17676"/>
    </source>
</evidence>
<dbReference type="InterPro" id="IPR027478">
    <property type="entry name" value="LdcA_N"/>
</dbReference>
<evidence type="ECO:0000256" key="2">
    <source>
        <dbReference type="ARBA" id="ARBA00022801"/>
    </source>
</evidence>
<comment type="caution">
    <text evidence="6">The sequence shown here is derived from an EMBL/GenBank/DDBJ whole genome shotgun (WGS) entry which is preliminary data.</text>
</comment>
<dbReference type="InterPro" id="IPR040921">
    <property type="entry name" value="Peptidase_S66C"/>
</dbReference>
<sequence length="457" mass="48510">MQFPTTFAAILTLALGSSAASIETRQWAVARLDAYGTRECVGLPNFPVEIPRSAAGQCGSFTDTTQSVRLQSLSDPVCKVTVYAGAQCTGRSTVVALNSCAASVPKALEPGATIAFISPSARLNEEFPEVMGRATAVLRGRGYKVRELFTRDTSIQSSIESRLSELRTAFSDPDISAVICTIGGPSFTELLPALIVDTELQGVIRANPKIVVGYSEITGLHWFLHAVTGLRTFYGPGAIPELGEASSVDDEASPLAFCVRHLLRTIASCEALGDVPRSTTYAPHIAPFFSEPASTQPPKLVPTPAWEWLRPGRARGRLFGGCLTAMARLQGVRSIVPDWRGRIVFFETAAGDDDVSGNPLPRVLAGVADLIAQGVFDEAAGLVIGRPYGYDSTGVGDVFVGVIRGLLCEGRMAEKDFPILFNVDFGSTTPMVTLPLGALAVLDSDGDQFAILEPGVV</sequence>
<dbReference type="PANTHER" id="PTHR30237:SF4">
    <property type="entry name" value="LD-CARBOXYPEPTIDASE C-TERMINAL DOMAIN-CONTAINING PROTEIN"/>
    <property type="match status" value="1"/>
</dbReference>
<keyword evidence="2" id="KW-0378">Hydrolase</keyword>
<dbReference type="PANTHER" id="PTHR30237">
    <property type="entry name" value="MURAMOYLTETRAPEPTIDE CARBOXYPEPTIDASE"/>
    <property type="match status" value="1"/>
</dbReference>
<evidence type="ECO:0000259" key="4">
    <source>
        <dbReference type="Pfam" id="PF02016"/>
    </source>
</evidence>
<dbReference type="InterPro" id="IPR003507">
    <property type="entry name" value="S66_fam"/>
</dbReference>
<feature type="chain" id="PRO_5045345128" evidence="3">
    <location>
        <begin position="20"/>
        <end position="457"/>
    </location>
</feature>
<dbReference type="Gene3D" id="3.50.30.60">
    <property type="entry name" value="LD-carboxypeptidase A C-terminal domain-like"/>
    <property type="match status" value="1"/>
</dbReference>
<dbReference type="EMBL" id="QJNS01000744">
    <property type="protein sequence ID" value="RYO73933.1"/>
    <property type="molecule type" value="Genomic_DNA"/>
</dbReference>
<dbReference type="InterPro" id="IPR027461">
    <property type="entry name" value="Carboxypeptidase_A_C_sf"/>
</dbReference>
<evidence type="ECO:0000256" key="3">
    <source>
        <dbReference type="SAM" id="SignalP"/>
    </source>
</evidence>
<evidence type="ECO:0000256" key="1">
    <source>
        <dbReference type="ARBA" id="ARBA00010233"/>
    </source>
</evidence>
<dbReference type="Gene3D" id="3.40.50.10740">
    <property type="entry name" value="Class I glutamine amidotransferase-like"/>
    <property type="match status" value="1"/>
</dbReference>
<dbReference type="InterPro" id="IPR040449">
    <property type="entry name" value="Peptidase_S66_N"/>
</dbReference>
<proteinExistence type="inferred from homology"/>
<dbReference type="Pfam" id="PF02016">
    <property type="entry name" value="Peptidase_S66"/>
    <property type="match status" value="1"/>
</dbReference>
<gene>
    <name evidence="6" type="ORF">DL762_010603</name>
</gene>
<dbReference type="SUPFAM" id="SSF52317">
    <property type="entry name" value="Class I glutamine amidotransferase-like"/>
    <property type="match status" value="1"/>
</dbReference>
<dbReference type="InterPro" id="IPR029062">
    <property type="entry name" value="Class_I_gatase-like"/>
</dbReference>
<keyword evidence="7" id="KW-1185">Reference proteome</keyword>
<keyword evidence="3" id="KW-0732">Signal</keyword>
<feature type="domain" description="LD-carboxypeptidase C-terminal" evidence="5">
    <location>
        <begin position="315"/>
        <end position="441"/>
    </location>
</feature>
<organism evidence="6 7">
    <name type="scientific">Monosporascus cannonballus</name>
    <dbReference type="NCBI Taxonomy" id="155416"/>
    <lineage>
        <taxon>Eukaryota</taxon>
        <taxon>Fungi</taxon>
        <taxon>Dikarya</taxon>
        <taxon>Ascomycota</taxon>
        <taxon>Pezizomycotina</taxon>
        <taxon>Sordariomycetes</taxon>
        <taxon>Xylariomycetidae</taxon>
        <taxon>Xylariales</taxon>
        <taxon>Xylariales incertae sedis</taxon>
        <taxon>Monosporascus</taxon>
    </lineage>
</organism>